<keyword evidence="1" id="KW-1133">Transmembrane helix</keyword>
<dbReference type="EMBL" id="CP003344">
    <property type="protein sequence ID" value="AGA68983.1"/>
    <property type="molecule type" value="Genomic_DNA"/>
</dbReference>
<dbReference type="eggNOG" id="ENOG502ZD50">
    <property type="taxonomic scope" value="Bacteria"/>
</dbReference>
<feature type="transmembrane region" description="Helical" evidence="1">
    <location>
        <begin position="633"/>
        <end position="650"/>
    </location>
</feature>
<feature type="transmembrane region" description="Helical" evidence="1">
    <location>
        <begin position="190"/>
        <end position="208"/>
    </location>
</feature>
<gene>
    <name evidence="2" type="ordered locus">Desdi_1489</name>
</gene>
<dbReference type="AlphaFoldDB" id="L0F7Q5"/>
<feature type="transmembrane region" description="Helical" evidence="1">
    <location>
        <begin position="112"/>
        <end position="130"/>
    </location>
</feature>
<sequence length="659" mass="74440">MSKKYKEIPQWVWISFFVLALGKIALTNSQPVFAIGWNSHDDKLFLSLADSLLHGQWLGDYNNLTLAKGSFYPIWIALNSLLGMPLLTSQQLLYAFSCLMFVLALRPLKLKPMILLLVYALLLFNPISYANGPSTRVIREGIYASETLLVVAGFMALFLRWNWEMKSVVRWSMISGFSLAALWITREEGIWILPTVFFLTVVPAFWIFKNRLENRFKRLALLALPFGLLIISISLISALNFYHYGIFTPVEYKQKDFLSAYGALTRVKHNSWQPDIPVPAETRMRIYKVSPAFAELKPYLEGDIGKAWSSNSVFWRPATEEWVADQQNLEISGGWFMWALRDAAAAAGHYTSGEAAATYYRRLASEVNTAIAQGKLEAARGVKATMTPLWHKEYLSPLLKAMAKSAVFMINFREFDPRPSYSIGNDSQLALFRDITRDKLSQSPKMRVTGWAVNSESPLDITIHTADGKILDSSIQREQSPDVYPHFQSLPWASEARFSITTTKLTGENLYLSLKNNHGSVEKIPLDGAIKRFQSAKTQGNIEAVSTVTNNSLAQNLGIRYLESIGRIYGLILPPFVILSLVYYFIFSLKMFRSLNNFMIWVISSAILGAIFIRIFIVSFIHVSSFPGVNTLYLSPAYPLMLAFVSVMMSKITNSLGRL</sequence>
<organism evidence="2 3">
    <name type="scientific">Desulfitobacterium dichloroeliminans (strain LMG P-21439 / DCA1)</name>
    <dbReference type="NCBI Taxonomy" id="871963"/>
    <lineage>
        <taxon>Bacteria</taxon>
        <taxon>Bacillati</taxon>
        <taxon>Bacillota</taxon>
        <taxon>Clostridia</taxon>
        <taxon>Eubacteriales</taxon>
        <taxon>Desulfitobacteriaceae</taxon>
        <taxon>Desulfitobacterium</taxon>
    </lineage>
</organism>
<evidence type="ECO:0000256" key="1">
    <source>
        <dbReference type="SAM" id="Phobius"/>
    </source>
</evidence>
<evidence type="ECO:0000313" key="2">
    <source>
        <dbReference type="EMBL" id="AGA68983.1"/>
    </source>
</evidence>
<feature type="transmembrane region" description="Helical" evidence="1">
    <location>
        <begin position="598"/>
        <end position="621"/>
    </location>
</feature>
<name>L0F7Q5_DESDL</name>
<feature type="transmembrane region" description="Helical" evidence="1">
    <location>
        <begin position="72"/>
        <end position="105"/>
    </location>
</feature>
<feature type="transmembrane region" description="Helical" evidence="1">
    <location>
        <begin position="220"/>
        <end position="242"/>
    </location>
</feature>
<dbReference type="KEGG" id="ddl:Desdi_1489"/>
<feature type="transmembrane region" description="Helical" evidence="1">
    <location>
        <begin position="168"/>
        <end position="184"/>
    </location>
</feature>
<proteinExistence type="predicted"/>
<evidence type="ECO:0000313" key="3">
    <source>
        <dbReference type="Proteomes" id="UP000010797"/>
    </source>
</evidence>
<keyword evidence="1" id="KW-0812">Transmembrane</keyword>
<accession>L0F7Q5</accession>
<reference evidence="3" key="1">
    <citation type="submission" date="2012-02" db="EMBL/GenBank/DDBJ databases">
        <title>Complete sequence of Desulfitobacterium dichloroeliminans LMG P-21439.</title>
        <authorList>
            <person name="Lucas S."/>
            <person name="Han J."/>
            <person name="Lapidus A."/>
            <person name="Cheng J.-F."/>
            <person name="Goodwin L."/>
            <person name="Pitluck S."/>
            <person name="Peters L."/>
            <person name="Ovchinnikova G."/>
            <person name="Teshima H."/>
            <person name="Detter J.C."/>
            <person name="Han C."/>
            <person name="Tapia R."/>
            <person name="Land M."/>
            <person name="Hauser L."/>
            <person name="Kyrpides N."/>
            <person name="Ivanova N."/>
            <person name="Pagani I."/>
            <person name="Kruse T."/>
            <person name="de Vos W.M."/>
            <person name="Boon N."/>
            <person name="Smidt H."/>
            <person name="Woyke T."/>
        </authorList>
    </citation>
    <scope>NUCLEOTIDE SEQUENCE [LARGE SCALE GENOMIC DNA]</scope>
    <source>
        <strain evidence="3">LMG P-21439 / DCA1</strain>
    </source>
</reference>
<feature type="transmembrane region" description="Helical" evidence="1">
    <location>
        <begin position="568"/>
        <end position="586"/>
    </location>
</feature>
<dbReference type="RefSeq" id="WP_015261976.1">
    <property type="nucleotide sequence ID" value="NC_019903.1"/>
</dbReference>
<dbReference type="HOGENOM" id="CLU_027328_0_0_9"/>
<protein>
    <submittedName>
        <fullName evidence="2">Uncharacterized protein</fullName>
    </submittedName>
</protein>
<keyword evidence="1" id="KW-0472">Membrane</keyword>
<keyword evidence="3" id="KW-1185">Reference proteome</keyword>
<feature type="transmembrane region" description="Helical" evidence="1">
    <location>
        <begin position="142"/>
        <end position="161"/>
    </location>
</feature>
<dbReference type="STRING" id="871963.Desdi_1489"/>
<dbReference type="Proteomes" id="UP000010797">
    <property type="component" value="Chromosome"/>
</dbReference>
<dbReference type="OrthoDB" id="447058at2"/>